<dbReference type="FunFam" id="3.20.20.70:FF:000138">
    <property type="entry name" value="NADPH dehydrogenase 1"/>
    <property type="match status" value="1"/>
</dbReference>
<reference evidence="3 4" key="1">
    <citation type="journal article" date="2012" name="Science">
        <title>The Paleozoic origin of enzymatic lignin decomposition reconstructed from 31 fungal genomes.</title>
        <authorList>
            <person name="Floudas D."/>
            <person name="Binder M."/>
            <person name="Riley R."/>
            <person name="Barry K."/>
            <person name="Blanchette R.A."/>
            <person name="Henrissat B."/>
            <person name="Martinez A.T."/>
            <person name="Otillar R."/>
            <person name="Spatafora J.W."/>
            <person name="Yadav J.S."/>
            <person name="Aerts A."/>
            <person name="Benoit I."/>
            <person name="Boyd A."/>
            <person name="Carlson A."/>
            <person name="Copeland A."/>
            <person name="Coutinho P.M."/>
            <person name="de Vries R.P."/>
            <person name="Ferreira P."/>
            <person name="Findley K."/>
            <person name="Foster B."/>
            <person name="Gaskell J."/>
            <person name="Glotzer D."/>
            <person name="Gorecki P."/>
            <person name="Heitman J."/>
            <person name="Hesse C."/>
            <person name="Hori C."/>
            <person name="Igarashi K."/>
            <person name="Jurgens J.A."/>
            <person name="Kallen N."/>
            <person name="Kersten P."/>
            <person name="Kohler A."/>
            <person name="Kuees U."/>
            <person name="Kumar T.K.A."/>
            <person name="Kuo A."/>
            <person name="LaButti K."/>
            <person name="Larrondo L.F."/>
            <person name="Lindquist E."/>
            <person name="Ling A."/>
            <person name="Lombard V."/>
            <person name="Lucas S."/>
            <person name="Lundell T."/>
            <person name="Martin R."/>
            <person name="McLaughlin D.J."/>
            <person name="Morgenstern I."/>
            <person name="Morin E."/>
            <person name="Murat C."/>
            <person name="Nagy L.G."/>
            <person name="Nolan M."/>
            <person name="Ohm R.A."/>
            <person name="Patyshakuliyeva A."/>
            <person name="Rokas A."/>
            <person name="Ruiz-Duenas F.J."/>
            <person name="Sabat G."/>
            <person name="Salamov A."/>
            <person name="Samejima M."/>
            <person name="Schmutz J."/>
            <person name="Slot J.C."/>
            <person name="St John F."/>
            <person name="Stenlid J."/>
            <person name="Sun H."/>
            <person name="Sun S."/>
            <person name="Syed K."/>
            <person name="Tsang A."/>
            <person name="Wiebenga A."/>
            <person name="Young D."/>
            <person name="Pisabarro A."/>
            <person name="Eastwood D.C."/>
            <person name="Martin F."/>
            <person name="Cullen D."/>
            <person name="Grigoriev I.V."/>
            <person name="Hibbett D.S."/>
        </authorList>
    </citation>
    <scope>NUCLEOTIDE SEQUENCE [LARGE SCALE GENOMIC DNA]</scope>
    <source>
        <strain evidence="3 4">ATCC 11539</strain>
    </source>
</reference>
<feature type="domain" description="NADH:flavin oxidoreductase/NADH oxidase N-terminal" evidence="2">
    <location>
        <begin position="6"/>
        <end position="345"/>
    </location>
</feature>
<dbReference type="CDD" id="cd02933">
    <property type="entry name" value="OYE_like_FMN"/>
    <property type="match status" value="1"/>
</dbReference>
<evidence type="ECO:0000259" key="2">
    <source>
        <dbReference type="Pfam" id="PF00724"/>
    </source>
</evidence>
<dbReference type="GeneID" id="19306643"/>
<dbReference type="eggNOG" id="KOG0134">
    <property type="taxonomic scope" value="Eukaryota"/>
</dbReference>
<dbReference type="PANTHER" id="PTHR22893:SF91">
    <property type="entry name" value="NADPH DEHYDROGENASE 2-RELATED"/>
    <property type="match status" value="1"/>
</dbReference>
<dbReference type="GO" id="GO:0010181">
    <property type="term" value="F:FMN binding"/>
    <property type="evidence" value="ECO:0007669"/>
    <property type="project" value="InterPro"/>
</dbReference>
<evidence type="ECO:0000313" key="4">
    <source>
        <dbReference type="Proteomes" id="UP000030669"/>
    </source>
</evidence>
<dbReference type="HOGENOM" id="CLU_012153_0_0_1"/>
<organism evidence="3 4">
    <name type="scientific">Gloeophyllum trabeum (strain ATCC 11539 / FP-39264 / Madison 617)</name>
    <name type="common">Brown rot fungus</name>
    <dbReference type="NCBI Taxonomy" id="670483"/>
    <lineage>
        <taxon>Eukaryota</taxon>
        <taxon>Fungi</taxon>
        <taxon>Dikarya</taxon>
        <taxon>Basidiomycota</taxon>
        <taxon>Agaricomycotina</taxon>
        <taxon>Agaricomycetes</taxon>
        <taxon>Gloeophyllales</taxon>
        <taxon>Gloeophyllaceae</taxon>
        <taxon>Gloeophyllum</taxon>
    </lineage>
</organism>
<dbReference type="Gene3D" id="3.20.20.70">
    <property type="entry name" value="Aldolase class I"/>
    <property type="match status" value="1"/>
</dbReference>
<dbReference type="RefSeq" id="XP_007870185.1">
    <property type="nucleotide sequence ID" value="XM_007871994.1"/>
</dbReference>
<evidence type="ECO:0000256" key="1">
    <source>
        <dbReference type="SAM" id="MobiDB-lite"/>
    </source>
</evidence>
<dbReference type="OrthoDB" id="276546at2759"/>
<dbReference type="EMBL" id="KB469311">
    <property type="protein sequence ID" value="EPQ51238.1"/>
    <property type="molecule type" value="Genomic_DNA"/>
</dbReference>
<dbReference type="GO" id="GO:0003959">
    <property type="term" value="F:NADPH dehydrogenase activity"/>
    <property type="evidence" value="ECO:0007669"/>
    <property type="project" value="TreeGrafter"/>
</dbReference>
<keyword evidence="4" id="KW-1185">Reference proteome</keyword>
<proteinExistence type="predicted"/>
<dbReference type="Proteomes" id="UP000030669">
    <property type="component" value="Unassembled WGS sequence"/>
</dbReference>
<protein>
    <submittedName>
        <fullName evidence="3">FMN-linked oxidoreductase</fullName>
    </submittedName>
</protein>
<dbReference type="SUPFAM" id="SSF51395">
    <property type="entry name" value="FMN-linked oxidoreductases"/>
    <property type="match status" value="1"/>
</dbReference>
<gene>
    <name evidence="3" type="ORF">GLOTRDRAFT_49228</name>
</gene>
<dbReference type="OMA" id="NCLDCWD"/>
<sequence>MTAVPKLFQPTTLGPLALSHRVVLAPLSRRRASAAHVPGELAATYYAQRASVPGTLLISESTEIAAKAGGSANTPGIWSDEQVEGWKRVTDAVHARGSYIVCQLRAQGRAADPAVLAADAPGAPYVSSSPTPLSSRPSPPRALTIPEIDEYFSLYATAARNALKAGFDGVEVHAANGYLVDQFLQDVVNKREDAYGGSVERRCRFALEVVDAVVRVVGAERVGIRLSPWATFNDMRMPDPVPTFSHLVSSLRAAHPSLAYLHLVEPRADGIFDREPPPGESNDFIRTTWSAPGGHDDGRRIISAGGYTRALALDVAERTRDLVAFGRFFISNPDLPTRLLKNLPLAPYDRKTFYTPGPEGYTDYPFADAEDSPAPTAADPPTPTSR</sequence>
<dbReference type="KEGG" id="gtr:GLOTRDRAFT_49228"/>
<dbReference type="InterPro" id="IPR001155">
    <property type="entry name" value="OxRdtase_FMN_N"/>
</dbReference>
<dbReference type="InterPro" id="IPR013785">
    <property type="entry name" value="Aldolase_TIM"/>
</dbReference>
<dbReference type="PANTHER" id="PTHR22893">
    <property type="entry name" value="NADH OXIDOREDUCTASE-RELATED"/>
    <property type="match status" value="1"/>
</dbReference>
<dbReference type="Pfam" id="PF00724">
    <property type="entry name" value="Oxidored_FMN"/>
    <property type="match status" value="1"/>
</dbReference>
<name>S7PUX7_GLOTA</name>
<feature type="region of interest" description="Disordered" evidence="1">
    <location>
        <begin position="354"/>
        <end position="386"/>
    </location>
</feature>
<evidence type="ECO:0000313" key="3">
    <source>
        <dbReference type="EMBL" id="EPQ51238.1"/>
    </source>
</evidence>
<dbReference type="AlphaFoldDB" id="S7PUX7"/>
<accession>S7PUX7</accession>
<dbReference type="InterPro" id="IPR045247">
    <property type="entry name" value="Oye-like"/>
</dbReference>